<accession>A0A9D7ALC5</accession>
<dbReference type="Proteomes" id="UP001296969">
    <property type="component" value="Unassembled WGS sequence"/>
</dbReference>
<feature type="transmembrane region" description="Helical" evidence="1">
    <location>
        <begin position="6"/>
        <end position="23"/>
    </location>
</feature>
<evidence type="ECO:0000256" key="1">
    <source>
        <dbReference type="SAM" id="Phobius"/>
    </source>
</evidence>
<evidence type="ECO:0000313" key="2">
    <source>
        <dbReference type="EMBL" id="MBK5075104.1"/>
    </source>
</evidence>
<dbReference type="EMBL" id="JADRCQ010000011">
    <property type="protein sequence ID" value="MBK5075104.1"/>
    <property type="molecule type" value="Genomic_DNA"/>
</dbReference>
<reference evidence="3 5" key="1">
    <citation type="submission" date="2020-11" db="EMBL/GenBank/DDBJ databases">
        <title>Insectihabitans protaetiae gen. nov. sp. nov. and Insectihabitans allomyrinae sp. nov., isolated from larvae of Protaetia brevitarsis seulensis and Allomyrina dichotoma, respectively.</title>
        <authorList>
            <person name="Lee S.D."/>
            <person name="Byeon Y.-S."/>
            <person name="Kim S.-M."/>
            <person name="Yang H.L."/>
            <person name="Kim I.S."/>
        </authorList>
    </citation>
    <scope>NUCLEOTIDE SEQUENCE</scope>
    <source>
        <strain evidence="3">CWB-B4</strain>
        <strain evidence="2 5">CWB-B43</strain>
    </source>
</reference>
<keyword evidence="5" id="KW-1185">Reference proteome</keyword>
<dbReference type="RefSeq" id="WP_228399458.1">
    <property type="nucleotide sequence ID" value="NZ_JADRCP010000011.1"/>
</dbReference>
<gene>
    <name evidence="3" type="ORF">I2492_18790</name>
    <name evidence="2" type="ORF">I2493_19055</name>
</gene>
<protein>
    <submittedName>
        <fullName evidence="3">Uncharacterized protein</fullName>
    </submittedName>
</protein>
<proteinExistence type="predicted"/>
<evidence type="ECO:0000313" key="4">
    <source>
        <dbReference type="Proteomes" id="UP000807542"/>
    </source>
</evidence>
<evidence type="ECO:0000313" key="5">
    <source>
        <dbReference type="Proteomes" id="UP001296969"/>
    </source>
</evidence>
<name>A0A9D7ALC5_9GAMM</name>
<keyword evidence="1" id="KW-0472">Membrane</keyword>
<comment type="caution">
    <text evidence="3">The sequence shown here is derived from an EMBL/GenBank/DDBJ whole genome shotgun (WGS) entry which is preliminary data.</text>
</comment>
<evidence type="ECO:0000313" key="3">
    <source>
        <dbReference type="EMBL" id="MBK5178361.1"/>
    </source>
</evidence>
<sequence length="129" mass="14305">MSWRTLLPLAAGGFLLVAFFLWFSSQRYNAGYQSADNAWQIKWHKRDADSSMVITANVLKEISLFNTVMEANRDAKQKITLESQGATEDIKTAVTGDGCAIRSIPADAVKRLREHADRIRSGTAGTNSR</sequence>
<dbReference type="EMBL" id="JADRCP010000011">
    <property type="protein sequence ID" value="MBK5178361.1"/>
    <property type="molecule type" value="Genomic_DNA"/>
</dbReference>
<dbReference type="Proteomes" id="UP000807542">
    <property type="component" value="Unassembled WGS sequence"/>
</dbReference>
<organism evidence="3 4">
    <name type="scientific">Limnobaculum xujianqingii</name>
    <dbReference type="NCBI Taxonomy" id="2738837"/>
    <lineage>
        <taxon>Bacteria</taxon>
        <taxon>Pseudomonadati</taxon>
        <taxon>Pseudomonadota</taxon>
        <taxon>Gammaproteobacteria</taxon>
        <taxon>Enterobacterales</taxon>
        <taxon>Budviciaceae</taxon>
        <taxon>Limnobaculum</taxon>
    </lineage>
</organism>
<keyword evidence="1" id="KW-1133">Transmembrane helix</keyword>
<keyword evidence="1" id="KW-0812">Transmembrane</keyword>
<dbReference type="AlphaFoldDB" id="A0A9D7ALC5"/>